<dbReference type="Pfam" id="PF04985">
    <property type="entry name" value="Phage_tube"/>
    <property type="match status" value="1"/>
</dbReference>
<evidence type="ECO:0000313" key="2">
    <source>
        <dbReference type="Proteomes" id="UP001057998"/>
    </source>
</evidence>
<dbReference type="Proteomes" id="UP001057998">
    <property type="component" value="Chromosome 2"/>
</dbReference>
<keyword evidence="2" id="KW-1185">Reference proteome</keyword>
<gene>
    <name evidence="1" type="ORF">NNL38_20140</name>
</gene>
<dbReference type="InterPro" id="IPR006498">
    <property type="entry name" value="Tail_tube"/>
</dbReference>
<reference evidence="1" key="1">
    <citation type="submission" date="2022-07" db="EMBL/GenBank/DDBJ databases">
        <title>Genome sequencing of Photobacterium atrarenae GJH2-4.</title>
        <authorList>
            <person name="Park S.-J."/>
        </authorList>
    </citation>
    <scope>NUCLEOTIDE SEQUENCE</scope>
    <source>
        <strain evidence="1">GJH2-4</strain>
    </source>
</reference>
<dbReference type="EMBL" id="CP101509">
    <property type="protein sequence ID" value="UTV30869.1"/>
    <property type="molecule type" value="Genomic_DNA"/>
</dbReference>
<sequence>MERRAPKMLVDYAWYQDGIGMIGLVPKVKLPPLTRIVEDYLAGGMVGAIKIDMGAIETEDIEVTLAEPNPSTIKMFGLTNGEEKPFTFRAAYQGPGAAVDRFKVQVYGRVYGLDLGELERKKLTEVPCKITWTKLKMEYNGEVLIDIDLLSGKEEVGGVDRRAGINAALGIS</sequence>
<protein>
    <submittedName>
        <fullName evidence="1">Phage major tail tube protein</fullName>
    </submittedName>
</protein>
<name>A0ABY5GP60_9GAMM</name>
<evidence type="ECO:0000313" key="1">
    <source>
        <dbReference type="EMBL" id="UTV30869.1"/>
    </source>
</evidence>
<dbReference type="RefSeq" id="WP_255392239.1">
    <property type="nucleotide sequence ID" value="NZ_CP101509.1"/>
</dbReference>
<organism evidence="1 2">
    <name type="scientific">Photobacterium atrarenae</name>
    <dbReference type="NCBI Taxonomy" id="865757"/>
    <lineage>
        <taxon>Bacteria</taxon>
        <taxon>Pseudomonadati</taxon>
        <taxon>Pseudomonadota</taxon>
        <taxon>Gammaproteobacteria</taxon>
        <taxon>Vibrionales</taxon>
        <taxon>Vibrionaceae</taxon>
        <taxon>Photobacterium</taxon>
    </lineage>
</organism>
<accession>A0ABY5GP60</accession>
<proteinExistence type="predicted"/>